<evidence type="ECO:0000313" key="1">
    <source>
        <dbReference type="EMBL" id="KAK2066253.1"/>
    </source>
</evidence>
<dbReference type="Proteomes" id="UP001217918">
    <property type="component" value="Unassembled WGS sequence"/>
</dbReference>
<dbReference type="AlphaFoldDB" id="A0AAD9HV52"/>
<comment type="caution">
    <text evidence="1">The sequence shown here is derived from an EMBL/GenBank/DDBJ whole genome shotgun (WGS) entry which is preliminary data.</text>
</comment>
<sequence length="74" mass="8618">MPGVHQSRRELLWIKTRWITEAHRTSSRPGCPLLRFHMVTARENYVPVRRTLACPVNGPVRPTPIPDHEIRLGR</sequence>
<name>A0AAD9HV52_9PEZI</name>
<dbReference type="EMBL" id="JAQQPM010000001">
    <property type="protein sequence ID" value="KAK2066253.1"/>
    <property type="molecule type" value="Genomic_DNA"/>
</dbReference>
<evidence type="ECO:0000313" key="2">
    <source>
        <dbReference type="Proteomes" id="UP001217918"/>
    </source>
</evidence>
<proteinExistence type="predicted"/>
<protein>
    <submittedName>
        <fullName evidence="1">Uncharacterized protein</fullName>
    </submittedName>
</protein>
<organism evidence="1 2">
    <name type="scientific">Phyllachora maydis</name>
    <dbReference type="NCBI Taxonomy" id="1825666"/>
    <lineage>
        <taxon>Eukaryota</taxon>
        <taxon>Fungi</taxon>
        <taxon>Dikarya</taxon>
        <taxon>Ascomycota</taxon>
        <taxon>Pezizomycotina</taxon>
        <taxon>Sordariomycetes</taxon>
        <taxon>Sordariomycetidae</taxon>
        <taxon>Phyllachorales</taxon>
        <taxon>Phyllachoraceae</taxon>
        <taxon>Phyllachora</taxon>
    </lineage>
</organism>
<reference evidence="1" key="1">
    <citation type="journal article" date="2023" name="Mol. Plant Microbe Interact.">
        <title>Elucidating the Obligate Nature and Biological Capacity of an Invasive Fungal Corn Pathogen.</title>
        <authorList>
            <person name="MacCready J.S."/>
            <person name="Roggenkamp E.M."/>
            <person name="Gdanetz K."/>
            <person name="Chilvers M.I."/>
        </authorList>
    </citation>
    <scope>NUCLEOTIDE SEQUENCE</scope>
    <source>
        <strain evidence="1">PM02</strain>
    </source>
</reference>
<gene>
    <name evidence="1" type="ORF">P8C59_000084</name>
</gene>
<accession>A0AAD9HV52</accession>
<keyword evidence="2" id="KW-1185">Reference proteome</keyword>